<dbReference type="InterPro" id="IPR039744">
    <property type="entry name" value="RIbosomal_uS14_euk_arc"/>
</dbReference>
<dbReference type="AlphaFoldDB" id="A0A6P7GC36"/>
<evidence type="ECO:0000256" key="6">
    <source>
        <dbReference type="ARBA" id="ARBA00022824"/>
    </source>
</evidence>
<gene>
    <name evidence="14" type="primary">LOC114336277</name>
</gene>
<dbReference type="GO" id="GO:0005791">
    <property type="term" value="C:rough endoplasmic reticulum"/>
    <property type="evidence" value="ECO:0007669"/>
    <property type="project" value="UniProtKB-SubCell"/>
</dbReference>
<keyword evidence="8 14" id="KW-0689">Ribosomal protein</keyword>
<keyword evidence="6" id="KW-0256">Endoplasmic reticulum</keyword>
<evidence type="ECO:0000256" key="2">
    <source>
        <dbReference type="ARBA" id="ARBA00004427"/>
    </source>
</evidence>
<dbReference type="GO" id="GO:0022627">
    <property type="term" value="C:cytosolic small ribosomal subunit"/>
    <property type="evidence" value="ECO:0007669"/>
    <property type="project" value="TreeGrafter"/>
</dbReference>
<dbReference type="EnsemblMetazoa" id="XM_050644274.1">
    <property type="protein sequence ID" value="XP_050500231.1"/>
    <property type="gene ID" value="LOC126880428"/>
</dbReference>
<sequence length="56" mass="6588">MGFQNIWYSHPRKYGQGSRSCRACSNRHGLIRKYGLNLCRQCFREYAGDIGFKKLD</sequence>
<dbReference type="PROSITE" id="PS00527">
    <property type="entry name" value="RIBOSOMAL_S14"/>
    <property type="match status" value="1"/>
</dbReference>
<dbReference type="RefSeq" id="XP_028142418.1">
    <property type="nucleotide sequence ID" value="XM_028286617.1"/>
</dbReference>
<evidence type="ECO:0000256" key="7">
    <source>
        <dbReference type="ARBA" id="ARBA00022833"/>
    </source>
</evidence>
<dbReference type="GO" id="GO:0003735">
    <property type="term" value="F:structural constituent of ribosome"/>
    <property type="evidence" value="ECO:0007669"/>
    <property type="project" value="InterPro"/>
</dbReference>
<evidence type="ECO:0000256" key="1">
    <source>
        <dbReference type="ARBA" id="ARBA00001947"/>
    </source>
</evidence>
<evidence type="ECO:0000256" key="9">
    <source>
        <dbReference type="ARBA" id="ARBA00023274"/>
    </source>
</evidence>
<name>A0A6P7GC36_DIAVI</name>
<evidence type="ECO:0000256" key="8">
    <source>
        <dbReference type="ARBA" id="ARBA00022980"/>
    </source>
</evidence>
<dbReference type="GO" id="GO:0002181">
    <property type="term" value="P:cytoplasmic translation"/>
    <property type="evidence" value="ECO:0007669"/>
    <property type="project" value="TreeGrafter"/>
</dbReference>
<reference evidence="14" key="1">
    <citation type="submission" date="2025-04" db="UniProtKB">
        <authorList>
            <consortium name="RefSeq"/>
        </authorList>
    </citation>
    <scope>IDENTIFICATION</scope>
    <source>
        <tissue evidence="14">Whole insect</tissue>
    </source>
</reference>
<evidence type="ECO:0000256" key="4">
    <source>
        <dbReference type="ARBA" id="ARBA00009083"/>
    </source>
</evidence>
<comment type="subcellular location">
    <subcellularLocation>
        <location evidence="3">Cytoplasm</location>
        <location evidence="3">Cytosol</location>
    </subcellularLocation>
    <subcellularLocation>
        <location evidence="2">Rough endoplasmic reticulum</location>
    </subcellularLocation>
</comment>
<dbReference type="FunCoup" id="A0A6P7GC36">
    <property type="interactions" value="977"/>
</dbReference>
<comment type="similarity">
    <text evidence="4">Belongs to the universal ribosomal protein uS14 family.</text>
</comment>
<dbReference type="Pfam" id="PF00253">
    <property type="entry name" value="Ribosomal_S14"/>
    <property type="match status" value="1"/>
</dbReference>
<evidence type="ECO:0000313" key="12">
    <source>
        <dbReference type="EnsemblMetazoa" id="XP_050500231.1"/>
    </source>
</evidence>
<dbReference type="InterPro" id="IPR018271">
    <property type="entry name" value="Ribosomal_uS14_CS"/>
</dbReference>
<dbReference type="Proteomes" id="UP001652700">
    <property type="component" value="Unplaced"/>
</dbReference>
<comment type="subunit">
    <text evidence="5">Component of the 40S small ribosomal subunit.</text>
</comment>
<protein>
    <recommendedName>
        <fullName evidence="10">Small ribosomal subunit protein uS14</fullName>
    </recommendedName>
    <alternativeName>
        <fullName evidence="11">40S ribosomal protein S29</fullName>
    </alternativeName>
</protein>
<organism evidence="14">
    <name type="scientific">Diabrotica virgifera virgifera</name>
    <name type="common">western corn rootworm</name>
    <dbReference type="NCBI Taxonomy" id="50390"/>
    <lineage>
        <taxon>Eukaryota</taxon>
        <taxon>Metazoa</taxon>
        <taxon>Ecdysozoa</taxon>
        <taxon>Arthropoda</taxon>
        <taxon>Hexapoda</taxon>
        <taxon>Insecta</taxon>
        <taxon>Pterygota</taxon>
        <taxon>Neoptera</taxon>
        <taxon>Endopterygota</taxon>
        <taxon>Coleoptera</taxon>
        <taxon>Polyphaga</taxon>
        <taxon>Cucujiformia</taxon>
        <taxon>Chrysomeloidea</taxon>
        <taxon>Chrysomelidae</taxon>
        <taxon>Galerucinae</taxon>
        <taxon>Diabroticina</taxon>
        <taxon>Diabroticites</taxon>
        <taxon>Diabrotica</taxon>
    </lineage>
</organism>
<dbReference type="InterPro" id="IPR001209">
    <property type="entry name" value="Ribosomal_uS14"/>
</dbReference>
<dbReference type="NCBIfam" id="NF004424">
    <property type="entry name" value="PRK05766.1"/>
    <property type="match status" value="1"/>
</dbReference>
<keyword evidence="13" id="KW-1185">Reference proteome</keyword>
<dbReference type="PANTHER" id="PTHR12010:SF2">
    <property type="entry name" value="40S RIBOSOMAL PROTEIN S29"/>
    <property type="match status" value="1"/>
</dbReference>
<dbReference type="Gene3D" id="4.10.830.10">
    <property type="entry name" value="30s Ribosomal Protein S14, Chain N"/>
    <property type="match status" value="1"/>
</dbReference>
<comment type="cofactor">
    <cofactor evidence="1">
        <name>Zn(2+)</name>
        <dbReference type="ChEBI" id="CHEBI:29105"/>
    </cofactor>
</comment>
<accession>A0A6P7GC36</accession>
<evidence type="ECO:0000256" key="10">
    <source>
        <dbReference type="ARBA" id="ARBA00035167"/>
    </source>
</evidence>
<proteinExistence type="inferred from homology"/>
<reference evidence="12" key="2">
    <citation type="submission" date="2025-05" db="UniProtKB">
        <authorList>
            <consortium name="EnsemblMetazoa"/>
        </authorList>
    </citation>
    <scope>IDENTIFICATION</scope>
</reference>
<keyword evidence="7" id="KW-0862">Zinc</keyword>
<dbReference type="InterPro" id="IPR043140">
    <property type="entry name" value="Ribosomal_uS14_sf"/>
</dbReference>
<dbReference type="OrthoDB" id="10252683at2759"/>
<dbReference type="PANTHER" id="PTHR12010">
    <property type="entry name" value="40S RIBOSOMAL PROTEIN S29"/>
    <property type="match status" value="1"/>
</dbReference>
<dbReference type="FunFam" id="4.10.830.10:FF:000002">
    <property type="entry name" value="40S ribosomal protein S29"/>
    <property type="match status" value="1"/>
</dbReference>
<evidence type="ECO:0000313" key="14">
    <source>
        <dbReference type="RefSeq" id="XP_028142418.1"/>
    </source>
</evidence>
<evidence type="ECO:0000256" key="5">
    <source>
        <dbReference type="ARBA" id="ARBA00011542"/>
    </source>
</evidence>
<dbReference type="GO" id="GO:0008270">
    <property type="term" value="F:zinc ion binding"/>
    <property type="evidence" value="ECO:0007669"/>
    <property type="project" value="InterPro"/>
</dbReference>
<keyword evidence="9" id="KW-0687">Ribonucleoprotein</keyword>
<evidence type="ECO:0000256" key="11">
    <source>
        <dbReference type="ARBA" id="ARBA00035455"/>
    </source>
</evidence>
<evidence type="ECO:0000256" key="3">
    <source>
        <dbReference type="ARBA" id="ARBA00004514"/>
    </source>
</evidence>
<evidence type="ECO:0000313" key="13">
    <source>
        <dbReference type="Proteomes" id="UP001652700"/>
    </source>
</evidence>
<dbReference type="InParanoid" id="A0A6P7GC36"/>